<sequence>MATKELVRGKPDTTIRVMGKQMTSSKAEENDVDQRTCRSAKTSVSGSHDGGAVAELSAVEQVMSINRKLVAQIETLRLKVEVDARQHERVKAGLLSTTQNKVKVRELEIENLKTTIEKKEDTVKTLSAENERKGDEISVLQGHLDVLREDLRGSRTYVDEIQKQLGQLEEEKQSLEVGTAYSSKDKQISDLQREVNTLQKHLETMEQELIKAKDKISLQGGKLRQADLDKSQIQVRFKGDLAKVTQTVRKEVERTREVMRAQWEEIRELRQQNEDMRSDIREIRELLTADLPVESPVEKLYGHSQSPYSLQTASPSLPALSRTQQQHGRRLGQGRKQ</sequence>
<organism evidence="3 4">
    <name type="scientific">Aplysia californica</name>
    <name type="common">California sea hare</name>
    <dbReference type="NCBI Taxonomy" id="6500"/>
    <lineage>
        <taxon>Eukaryota</taxon>
        <taxon>Metazoa</taxon>
        <taxon>Spiralia</taxon>
        <taxon>Lophotrochozoa</taxon>
        <taxon>Mollusca</taxon>
        <taxon>Gastropoda</taxon>
        <taxon>Heterobranchia</taxon>
        <taxon>Euthyneura</taxon>
        <taxon>Tectipleura</taxon>
        <taxon>Aplysiida</taxon>
        <taxon>Aplysioidea</taxon>
        <taxon>Aplysiidae</taxon>
        <taxon>Aplysia</taxon>
    </lineage>
</organism>
<gene>
    <name evidence="4" type="primary">LOC101851220</name>
</gene>
<reference evidence="4" key="1">
    <citation type="submission" date="2025-08" db="UniProtKB">
        <authorList>
            <consortium name="RefSeq"/>
        </authorList>
    </citation>
    <scope>IDENTIFICATION</scope>
</reference>
<proteinExistence type="predicted"/>
<feature type="compositionally biased region" description="Basic residues" evidence="2">
    <location>
        <begin position="327"/>
        <end position="337"/>
    </location>
</feature>
<feature type="compositionally biased region" description="Polar residues" evidence="2">
    <location>
        <begin position="303"/>
        <end position="315"/>
    </location>
</feature>
<dbReference type="Gene3D" id="1.20.120.330">
    <property type="entry name" value="Nucleotidyltransferases domain 2"/>
    <property type="match status" value="1"/>
</dbReference>
<feature type="region of interest" description="Disordered" evidence="2">
    <location>
        <begin position="300"/>
        <end position="337"/>
    </location>
</feature>
<feature type="region of interest" description="Disordered" evidence="2">
    <location>
        <begin position="20"/>
        <end position="50"/>
    </location>
</feature>
<dbReference type="GeneID" id="101851220"/>
<protein>
    <submittedName>
        <fullName evidence="4">60 kDa neurofilament protein</fullName>
    </submittedName>
</protein>
<keyword evidence="3" id="KW-1185">Reference proteome</keyword>
<evidence type="ECO:0000256" key="1">
    <source>
        <dbReference type="SAM" id="Coils"/>
    </source>
</evidence>
<dbReference type="Proteomes" id="UP000694888">
    <property type="component" value="Unplaced"/>
</dbReference>
<accession>A0ABM1A904</accession>
<keyword evidence="1" id="KW-0175">Coiled coil</keyword>
<dbReference type="RefSeq" id="XP_012943118.1">
    <property type="nucleotide sequence ID" value="XM_013087664.2"/>
</dbReference>
<name>A0ABM1A904_APLCA</name>
<evidence type="ECO:0000256" key="2">
    <source>
        <dbReference type="SAM" id="MobiDB-lite"/>
    </source>
</evidence>
<evidence type="ECO:0000313" key="4">
    <source>
        <dbReference type="RefSeq" id="XP_012943118.1"/>
    </source>
</evidence>
<feature type="compositionally biased region" description="Polar residues" evidence="2">
    <location>
        <begin position="37"/>
        <end position="46"/>
    </location>
</feature>
<feature type="compositionally biased region" description="Basic and acidic residues" evidence="2">
    <location>
        <begin position="26"/>
        <end position="36"/>
    </location>
</feature>
<feature type="coiled-coil region" evidence="1">
    <location>
        <begin position="102"/>
        <end position="215"/>
    </location>
</feature>
<evidence type="ECO:0000313" key="3">
    <source>
        <dbReference type="Proteomes" id="UP000694888"/>
    </source>
</evidence>